<keyword evidence="14" id="KW-1185">Reference proteome</keyword>
<keyword evidence="8 9" id="KW-0234">DNA repair</keyword>
<dbReference type="PANTHER" id="PTHR11264">
    <property type="entry name" value="URACIL-DNA GLYCOSYLASE"/>
    <property type="match status" value="1"/>
</dbReference>
<accession>A0A937K2P9</accession>
<evidence type="ECO:0000313" key="14">
    <source>
        <dbReference type="Proteomes" id="UP000623681"/>
    </source>
</evidence>
<dbReference type="Pfam" id="PF03167">
    <property type="entry name" value="UDG"/>
    <property type="match status" value="1"/>
</dbReference>
<dbReference type="CDD" id="cd10027">
    <property type="entry name" value="UDG-F1-like"/>
    <property type="match status" value="1"/>
</dbReference>
<evidence type="ECO:0000256" key="2">
    <source>
        <dbReference type="ARBA" id="ARBA00002631"/>
    </source>
</evidence>
<dbReference type="NCBIfam" id="NF003588">
    <property type="entry name" value="PRK05254.1-1"/>
    <property type="match status" value="1"/>
</dbReference>
<dbReference type="InterPro" id="IPR036895">
    <property type="entry name" value="Uracil-DNA_glycosylase-like_sf"/>
</dbReference>
<gene>
    <name evidence="9" type="primary">ung</name>
    <name evidence="13" type="ORF">JK634_07510</name>
</gene>
<evidence type="ECO:0000256" key="1">
    <source>
        <dbReference type="ARBA" id="ARBA00001400"/>
    </source>
</evidence>
<evidence type="ECO:0000256" key="11">
    <source>
        <dbReference type="RuleBase" id="RU003780"/>
    </source>
</evidence>
<dbReference type="GO" id="GO:0097510">
    <property type="term" value="P:base-excision repair, AP site formation via deaminated base removal"/>
    <property type="evidence" value="ECO:0007669"/>
    <property type="project" value="TreeGrafter"/>
</dbReference>
<dbReference type="RefSeq" id="WP_202767033.1">
    <property type="nucleotide sequence ID" value="NZ_JAESWA010000021.1"/>
</dbReference>
<dbReference type="GO" id="GO:0005737">
    <property type="term" value="C:cytoplasm"/>
    <property type="evidence" value="ECO:0007669"/>
    <property type="project" value="UniProtKB-SubCell"/>
</dbReference>
<dbReference type="EMBL" id="JAESWA010000021">
    <property type="protein sequence ID" value="MBL4931646.1"/>
    <property type="molecule type" value="Genomic_DNA"/>
</dbReference>
<dbReference type="Proteomes" id="UP000623681">
    <property type="component" value="Unassembled WGS sequence"/>
</dbReference>
<proteinExistence type="inferred from homology"/>
<evidence type="ECO:0000313" key="13">
    <source>
        <dbReference type="EMBL" id="MBL4931646.1"/>
    </source>
</evidence>
<dbReference type="SMART" id="SM00986">
    <property type="entry name" value="UDG"/>
    <property type="match status" value="1"/>
</dbReference>
<comment type="subcellular location">
    <subcellularLocation>
        <location evidence="9">Cytoplasm</location>
    </subcellularLocation>
</comment>
<organism evidence="13 14">
    <name type="scientific">Clostridium paridis</name>
    <dbReference type="NCBI Taxonomy" id="2803863"/>
    <lineage>
        <taxon>Bacteria</taxon>
        <taxon>Bacillati</taxon>
        <taxon>Bacillota</taxon>
        <taxon>Clostridia</taxon>
        <taxon>Eubacteriales</taxon>
        <taxon>Clostridiaceae</taxon>
        <taxon>Clostridium</taxon>
    </lineage>
</organism>
<evidence type="ECO:0000256" key="10">
    <source>
        <dbReference type="PROSITE-ProRule" id="PRU10072"/>
    </source>
</evidence>
<feature type="domain" description="Uracil-DNA glycosylase-like" evidence="12">
    <location>
        <begin position="50"/>
        <end position="210"/>
    </location>
</feature>
<evidence type="ECO:0000256" key="3">
    <source>
        <dbReference type="ARBA" id="ARBA00008184"/>
    </source>
</evidence>
<dbReference type="InterPro" id="IPR002043">
    <property type="entry name" value="UDG_fam1"/>
</dbReference>
<evidence type="ECO:0000256" key="9">
    <source>
        <dbReference type="HAMAP-Rule" id="MF_00148"/>
    </source>
</evidence>
<reference evidence="13" key="1">
    <citation type="submission" date="2021-01" db="EMBL/GenBank/DDBJ databases">
        <title>Genome public.</title>
        <authorList>
            <person name="Liu C."/>
            <person name="Sun Q."/>
        </authorList>
    </citation>
    <scope>NUCLEOTIDE SEQUENCE</scope>
    <source>
        <strain evidence="13">YIM B02565</strain>
    </source>
</reference>
<evidence type="ECO:0000256" key="6">
    <source>
        <dbReference type="ARBA" id="ARBA00022763"/>
    </source>
</evidence>
<dbReference type="NCBIfam" id="TIGR00628">
    <property type="entry name" value="ung"/>
    <property type="match status" value="1"/>
</dbReference>
<dbReference type="Gene3D" id="3.40.470.10">
    <property type="entry name" value="Uracil-DNA glycosylase-like domain"/>
    <property type="match status" value="1"/>
</dbReference>
<dbReference type="InterPro" id="IPR018085">
    <property type="entry name" value="Ura-DNA_Glyclase_AS"/>
</dbReference>
<dbReference type="HAMAP" id="MF_00148">
    <property type="entry name" value="UDG"/>
    <property type="match status" value="1"/>
</dbReference>
<evidence type="ECO:0000256" key="5">
    <source>
        <dbReference type="ARBA" id="ARBA00018429"/>
    </source>
</evidence>
<dbReference type="PROSITE" id="PS00130">
    <property type="entry name" value="U_DNA_GLYCOSYLASE"/>
    <property type="match status" value="1"/>
</dbReference>
<evidence type="ECO:0000256" key="4">
    <source>
        <dbReference type="ARBA" id="ARBA00012030"/>
    </source>
</evidence>
<dbReference type="EC" id="3.2.2.27" evidence="4 9"/>
<dbReference type="FunFam" id="3.40.470.10:FF:000001">
    <property type="entry name" value="Uracil-DNA glycosylase"/>
    <property type="match status" value="1"/>
</dbReference>
<keyword evidence="13" id="KW-0326">Glycosidase</keyword>
<keyword evidence="6 9" id="KW-0227">DNA damage</keyword>
<dbReference type="InterPro" id="IPR005122">
    <property type="entry name" value="Uracil-DNA_glycosylase-like"/>
</dbReference>
<feature type="active site" description="Proton acceptor" evidence="9 10">
    <location>
        <position position="65"/>
    </location>
</feature>
<evidence type="ECO:0000256" key="8">
    <source>
        <dbReference type="ARBA" id="ARBA00023204"/>
    </source>
</evidence>
<comment type="caution">
    <text evidence="13">The sequence shown here is derived from an EMBL/GenBank/DDBJ whole genome shotgun (WGS) entry which is preliminary data.</text>
</comment>
<dbReference type="GO" id="GO:0004844">
    <property type="term" value="F:uracil DNA N-glycosylase activity"/>
    <property type="evidence" value="ECO:0007669"/>
    <property type="project" value="UniProtKB-UniRule"/>
</dbReference>
<keyword evidence="7 9" id="KW-0378">Hydrolase</keyword>
<dbReference type="NCBIfam" id="NF003591">
    <property type="entry name" value="PRK05254.1-4"/>
    <property type="match status" value="1"/>
</dbReference>
<keyword evidence="9" id="KW-0963">Cytoplasm</keyword>
<evidence type="ECO:0000256" key="7">
    <source>
        <dbReference type="ARBA" id="ARBA00022801"/>
    </source>
</evidence>
<dbReference type="NCBIfam" id="NF003592">
    <property type="entry name" value="PRK05254.1-5"/>
    <property type="match status" value="1"/>
</dbReference>
<dbReference type="SUPFAM" id="SSF52141">
    <property type="entry name" value="Uracil-DNA glycosylase-like"/>
    <property type="match status" value="1"/>
</dbReference>
<dbReference type="AlphaFoldDB" id="A0A937K2P9"/>
<dbReference type="PANTHER" id="PTHR11264:SF0">
    <property type="entry name" value="URACIL-DNA GLYCOSYLASE"/>
    <property type="match status" value="1"/>
</dbReference>
<sequence length="225" mass="25620">MSVNIKNSWQDLLKDEFEKEYYLKLRQFLITEYNTTSIYPNMGDIFNALEYTPYENVKAVILGQDPYHGPGQAHGLSFSVKPGVKIPPSLVNMYKELRDDLGCYIPNNGYLRKWADQGVLLLNASLTVRAHLANSHKGKGWEILTDKIISLLNDRTDPVIFILWGNNAISKEKFITNPQHYIIKSVHPSPLSASRGFFGSKPFSKTNDFLKSIGKTPIDWQIENI</sequence>
<dbReference type="NCBIfam" id="NF003589">
    <property type="entry name" value="PRK05254.1-2"/>
    <property type="match status" value="1"/>
</dbReference>
<dbReference type="SMART" id="SM00987">
    <property type="entry name" value="UreE_C"/>
    <property type="match status" value="1"/>
</dbReference>
<comment type="similarity">
    <text evidence="3 9 11">Belongs to the uracil-DNA glycosylase (UDG) superfamily. UNG family.</text>
</comment>
<protein>
    <recommendedName>
        <fullName evidence="5 9">Uracil-DNA glycosylase</fullName>
        <shortName evidence="9">UDG</shortName>
        <ecNumber evidence="4 9">3.2.2.27</ecNumber>
    </recommendedName>
</protein>
<evidence type="ECO:0000259" key="12">
    <source>
        <dbReference type="SMART" id="SM00986"/>
    </source>
</evidence>
<comment type="function">
    <text evidence="2 9 11">Excises uracil residues from the DNA which can arise as a result of misincorporation of dUMP residues by DNA polymerase or due to deamination of cytosine.</text>
</comment>
<name>A0A937K2P9_9CLOT</name>
<comment type="catalytic activity">
    <reaction evidence="1 9 11">
        <text>Hydrolyzes single-stranded DNA or mismatched double-stranded DNA and polynucleotides, releasing free uracil.</text>
        <dbReference type="EC" id="3.2.2.27"/>
    </reaction>
</comment>